<accession>A0A840F0Y1</accession>
<dbReference type="NCBIfam" id="TIGR02476">
    <property type="entry name" value="BluB"/>
    <property type="match status" value="1"/>
</dbReference>
<dbReference type="Pfam" id="PF00881">
    <property type="entry name" value="Nitroreductase"/>
    <property type="match status" value="1"/>
</dbReference>
<name>A0A840F0Y1_9ACTN</name>
<dbReference type="PANTHER" id="PTHR23026:SF123">
    <property type="entry name" value="NAD(P)H NITROREDUCTASE RV3131-RELATED"/>
    <property type="match status" value="1"/>
</dbReference>
<sequence>MTSGTGGAAGTFGRDFVDELDQLLRWRRDVRRFRTDPVPSDVFDEILTAAELSPSVGNSQPWRWVQVISPARRLAVTEVFARCNARALDGYSGDRARTYASLKLAGLDDAPVHLAVFCAPDPRQGAGLGRATMPQTLEYSVVTAISTLWLAARARGVGIGWVSIIDPVEVRAALDVPADWTLVAYLCLGYPETLDATPELERLGWQDRTDPRARFQTR</sequence>
<dbReference type="InterPro" id="IPR050627">
    <property type="entry name" value="Nitroreductase/BluB"/>
</dbReference>
<dbReference type="SUPFAM" id="SSF55469">
    <property type="entry name" value="FMN-dependent nitroreductase-like"/>
    <property type="match status" value="1"/>
</dbReference>
<evidence type="ECO:0000313" key="3">
    <source>
        <dbReference type="Proteomes" id="UP000551501"/>
    </source>
</evidence>
<organism evidence="2 3">
    <name type="scientific">Gordonia humi</name>
    <dbReference type="NCBI Taxonomy" id="686429"/>
    <lineage>
        <taxon>Bacteria</taxon>
        <taxon>Bacillati</taxon>
        <taxon>Actinomycetota</taxon>
        <taxon>Actinomycetes</taxon>
        <taxon>Mycobacteriales</taxon>
        <taxon>Gordoniaceae</taxon>
        <taxon>Gordonia</taxon>
    </lineage>
</organism>
<feature type="domain" description="Nitroreductase" evidence="1">
    <location>
        <begin position="24"/>
        <end position="190"/>
    </location>
</feature>
<keyword evidence="2" id="KW-0560">Oxidoreductase</keyword>
<evidence type="ECO:0000259" key="1">
    <source>
        <dbReference type="Pfam" id="PF00881"/>
    </source>
</evidence>
<dbReference type="AlphaFoldDB" id="A0A840F0Y1"/>
<dbReference type="GO" id="GO:0102919">
    <property type="term" value="F:5,6-dimethylbenzimidazole synthase activity"/>
    <property type="evidence" value="ECO:0007669"/>
    <property type="project" value="UniProtKB-EC"/>
</dbReference>
<comment type="caution">
    <text evidence="2">The sequence shown here is derived from an EMBL/GenBank/DDBJ whole genome shotgun (WGS) entry which is preliminary data.</text>
</comment>
<gene>
    <name evidence="2" type="ORF">BKA16_002826</name>
</gene>
<dbReference type="InterPro" id="IPR000415">
    <property type="entry name" value="Nitroreductase-like"/>
</dbReference>
<protein>
    <submittedName>
        <fullName evidence="2">5,6-dimethylbenzimidazole synthase</fullName>
        <ecNumber evidence="2">1.13.11.79</ecNumber>
    </submittedName>
</protein>
<dbReference type="InterPro" id="IPR029479">
    <property type="entry name" value="Nitroreductase"/>
</dbReference>
<dbReference type="RefSeq" id="WP_183371225.1">
    <property type="nucleotide sequence ID" value="NZ_BAABHL010000016.1"/>
</dbReference>
<dbReference type="Proteomes" id="UP000551501">
    <property type="component" value="Unassembled WGS sequence"/>
</dbReference>
<dbReference type="PANTHER" id="PTHR23026">
    <property type="entry name" value="NADPH NITROREDUCTASE"/>
    <property type="match status" value="1"/>
</dbReference>
<evidence type="ECO:0000313" key="2">
    <source>
        <dbReference type="EMBL" id="MBB4136274.1"/>
    </source>
</evidence>
<dbReference type="EMBL" id="JACIFP010000001">
    <property type="protein sequence ID" value="MBB4136274.1"/>
    <property type="molecule type" value="Genomic_DNA"/>
</dbReference>
<reference evidence="2 3" key="1">
    <citation type="submission" date="2020-08" db="EMBL/GenBank/DDBJ databases">
        <title>Sequencing the genomes of 1000 actinobacteria strains.</title>
        <authorList>
            <person name="Klenk H.-P."/>
        </authorList>
    </citation>
    <scope>NUCLEOTIDE SEQUENCE [LARGE SCALE GENOMIC DNA]</scope>
    <source>
        <strain evidence="2 3">DSM 45298</strain>
    </source>
</reference>
<proteinExistence type="predicted"/>
<dbReference type="EC" id="1.13.11.79" evidence="2"/>
<dbReference type="InterPro" id="IPR012825">
    <property type="entry name" value="BluB"/>
</dbReference>
<dbReference type="Gene3D" id="3.40.109.10">
    <property type="entry name" value="NADH Oxidase"/>
    <property type="match status" value="1"/>
</dbReference>
<keyword evidence="3" id="KW-1185">Reference proteome</keyword>